<protein>
    <submittedName>
        <fullName evidence="1">Uncharacterized protein</fullName>
    </submittedName>
</protein>
<organism evidence="1 2">
    <name type="scientific">Liquorilactobacillus hordei DSM 19519</name>
    <dbReference type="NCBI Taxonomy" id="1423759"/>
    <lineage>
        <taxon>Bacteria</taxon>
        <taxon>Bacillati</taxon>
        <taxon>Bacillota</taxon>
        <taxon>Bacilli</taxon>
        <taxon>Lactobacillales</taxon>
        <taxon>Lactobacillaceae</taxon>
        <taxon>Liquorilactobacillus</taxon>
    </lineage>
</organism>
<gene>
    <name evidence="1" type="ORF">FC92_GL001093</name>
</gene>
<dbReference type="RefSeq" id="WP_057868807.1">
    <property type="nucleotide sequence ID" value="NZ_AZDX01000003.1"/>
</dbReference>
<evidence type="ECO:0000313" key="1">
    <source>
        <dbReference type="EMBL" id="KRL08020.1"/>
    </source>
</evidence>
<name>A0A0R1MQK2_9LACO</name>
<reference evidence="1 2" key="1">
    <citation type="journal article" date="2015" name="Genome Announc.">
        <title>Expanding the biotechnology potential of lactobacilli through comparative genomics of 213 strains and associated genera.</title>
        <authorList>
            <person name="Sun Z."/>
            <person name="Harris H.M."/>
            <person name="McCann A."/>
            <person name="Guo C."/>
            <person name="Argimon S."/>
            <person name="Zhang W."/>
            <person name="Yang X."/>
            <person name="Jeffery I.B."/>
            <person name="Cooney J.C."/>
            <person name="Kagawa T.F."/>
            <person name="Liu W."/>
            <person name="Song Y."/>
            <person name="Salvetti E."/>
            <person name="Wrobel A."/>
            <person name="Rasinkangas P."/>
            <person name="Parkhill J."/>
            <person name="Rea M.C."/>
            <person name="O'Sullivan O."/>
            <person name="Ritari J."/>
            <person name="Douillard F.P."/>
            <person name="Paul Ross R."/>
            <person name="Yang R."/>
            <person name="Briner A.E."/>
            <person name="Felis G.E."/>
            <person name="de Vos W.M."/>
            <person name="Barrangou R."/>
            <person name="Klaenhammer T.R."/>
            <person name="Caufield P.W."/>
            <person name="Cui Y."/>
            <person name="Zhang H."/>
            <person name="O'Toole P.W."/>
        </authorList>
    </citation>
    <scope>NUCLEOTIDE SEQUENCE [LARGE SCALE GENOMIC DNA]</scope>
    <source>
        <strain evidence="1 2">DSM 19519</strain>
    </source>
</reference>
<comment type="caution">
    <text evidence="1">The sequence shown here is derived from an EMBL/GenBank/DDBJ whole genome shotgun (WGS) entry which is preliminary data.</text>
</comment>
<dbReference type="AlphaFoldDB" id="A0A0R1MQK2"/>
<dbReference type="GeneID" id="98309509"/>
<keyword evidence="2" id="KW-1185">Reference proteome</keyword>
<proteinExistence type="predicted"/>
<sequence length="156" mass="18892">MANLFGDDFYKFLSNLDYEVPNWANVLSNTDPRIIYMQKYVQRKENELEELRIYKEIKDVYFEKQKGNKVKLMISQKLGISMNHVNKAFSNLSKTYVYHCDSNKLIIYRSKNQVSNKMNIERREVNKYLNSFEAYNGYLIFDILGWYEFKEDKHYE</sequence>
<dbReference type="STRING" id="1423759.FC92_GL001093"/>
<dbReference type="Proteomes" id="UP000051448">
    <property type="component" value="Unassembled WGS sequence"/>
</dbReference>
<dbReference type="EMBL" id="AZDX01000003">
    <property type="protein sequence ID" value="KRL08020.1"/>
    <property type="molecule type" value="Genomic_DNA"/>
</dbReference>
<evidence type="ECO:0000313" key="2">
    <source>
        <dbReference type="Proteomes" id="UP000051448"/>
    </source>
</evidence>
<accession>A0A0R1MQK2</accession>
<dbReference type="PATRIC" id="fig|1423759.3.peg.1158"/>